<feature type="transmembrane region" description="Helical" evidence="1">
    <location>
        <begin position="108"/>
        <end position="130"/>
    </location>
</feature>
<dbReference type="Proteomes" id="UP000297245">
    <property type="component" value="Unassembled WGS sequence"/>
</dbReference>
<organism evidence="2 3">
    <name type="scientific">Dendrothele bispora (strain CBS 962.96)</name>
    <dbReference type="NCBI Taxonomy" id="1314807"/>
    <lineage>
        <taxon>Eukaryota</taxon>
        <taxon>Fungi</taxon>
        <taxon>Dikarya</taxon>
        <taxon>Basidiomycota</taxon>
        <taxon>Agaricomycotina</taxon>
        <taxon>Agaricomycetes</taxon>
        <taxon>Agaricomycetidae</taxon>
        <taxon>Agaricales</taxon>
        <taxon>Agaricales incertae sedis</taxon>
        <taxon>Dendrothele</taxon>
    </lineage>
</organism>
<evidence type="ECO:0000313" key="2">
    <source>
        <dbReference type="EMBL" id="THV00341.1"/>
    </source>
</evidence>
<accession>A0A4S8MD90</accession>
<evidence type="ECO:0000256" key="1">
    <source>
        <dbReference type="SAM" id="Phobius"/>
    </source>
</evidence>
<keyword evidence="1" id="KW-0472">Membrane</keyword>
<dbReference type="AlphaFoldDB" id="A0A4S8MD90"/>
<evidence type="ECO:0000313" key="3">
    <source>
        <dbReference type="Proteomes" id="UP000297245"/>
    </source>
</evidence>
<feature type="transmembrane region" description="Helical" evidence="1">
    <location>
        <begin position="150"/>
        <end position="172"/>
    </location>
</feature>
<name>A0A4S8MD90_DENBC</name>
<proteinExistence type="predicted"/>
<keyword evidence="1" id="KW-1133">Transmembrane helix</keyword>
<keyword evidence="1" id="KW-0812">Transmembrane</keyword>
<sequence length="182" mass="19892">MAQRESRNKIQIRCTLEKHGGSEYIDISGLLKPNFNYPDNYLLLLRTVKLKYEILQNLYYLSKQGSLACERCRNVEDFIDQIKSLFNFTQGWKYLCPLFGGPLFGGPLFGGPLFGGSLFGGSLFGGPLFVGPLFGGSLFAGPLPLFGGPLFGGSLFGGPLFGGLLFAGPLFAATPPQTWTRY</sequence>
<gene>
    <name evidence="2" type="ORF">K435DRAFT_794209</name>
</gene>
<protein>
    <submittedName>
        <fullName evidence="2">Uncharacterized protein</fullName>
    </submittedName>
</protein>
<dbReference type="EMBL" id="ML179105">
    <property type="protein sequence ID" value="THV00341.1"/>
    <property type="molecule type" value="Genomic_DNA"/>
</dbReference>
<reference evidence="2 3" key="1">
    <citation type="journal article" date="2019" name="Nat. Ecol. Evol.">
        <title>Megaphylogeny resolves global patterns of mushroom evolution.</title>
        <authorList>
            <person name="Varga T."/>
            <person name="Krizsan K."/>
            <person name="Foldi C."/>
            <person name="Dima B."/>
            <person name="Sanchez-Garcia M."/>
            <person name="Sanchez-Ramirez S."/>
            <person name="Szollosi G.J."/>
            <person name="Szarkandi J.G."/>
            <person name="Papp V."/>
            <person name="Albert L."/>
            <person name="Andreopoulos W."/>
            <person name="Angelini C."/>
            <person name="Antonin V."/>
            <person name="Barry K.W."/>
            <person name="Bougher N.L."/>
            <person name="Buchanan P."/>
            <person name="Buyck B."/>
            <person name="Bense V."/>
            <person name="Catcheside P."/>
            <person name="Chovatia M."/>
            <person name="Cooper J."/>
            <person name="Damon W."/>
            <person name="Desjardin D."/>
            <person name="Finy P."/>
            <person name="Geml J."/>
            <person name="Haridas S."/>
            <person name="Hughes K."/>
            <person name="Justo A."/>
            <person name="Karasinski D."/>
            <person name="Kautmanova I."/>
            <person name="Kiss B."/>
            <person name="Kocsube S."/>
            <person name="Kotiranta H."/>
            <person name="LaButti K.M."/>
            <person name="Lechner B.E."/>
            <person name="Liimatainen K."/>
            <person name="Lipzen A."/>
            <person name="Lukacs Z."/>
            <person name="Mihaltcheva S."/>
            <person name="Morgado L.N."/>
            <person name="Niskanen T."/>
            <person name="Noordeloos M.E."/>
            <person name="Ohm R.A."/>
            <person name="Ortiz-Santana B."/>
            <person name="Ovrebo C."/>
            <person name="Racz N."/>
            <person name="Riley R."/>
            <person name="Savchenko A."/>
            <person name="Shiryaev A."/>
            <person name="Soop K."/>
            <person name="Spirin V."/>
            <person name="Szebenyi C."/>
            <person name="Tomsovsky M."/>
            <person name="Tulloss R.E."/>
            <person name="Uehling J."/>
            <person name="Grigoriev I.V."/>
            <person name="Vagvolgyi C."/>
            <person name="Papp T."/>
            <person name="Martin F.M."/>
            <person name="Miettinen O."/>
            <person name="Hibbett D.S."/>
            <person name="Nagy L.G."/>
        </authorList>
    </citation>
    <scope>NUCLEOTIDE SEQUENCE [LARGE SCALE GENOMIC DNA]</scope>
    <source>
        <strain evidence="2 3">CBS 962.96</strain>
    </source>
</reference>
<keyword evidence="3" id="KW-1185">Reference proteome</keyword>